<dbReference type="InterPro" id="IPR035437">
    <property type="entry name" value="SNase_OB-fold_sf"/>
</dbReference>
<dbReference type="PANTHER" id="PTHR22948:SF76">
    <property type="entry name" value="FI20010P1-RELATED"/>
    <property type="match status" value="1"/>
</dbReference>
<keyword evidence="7" id="KW-1185">Reference proteome</keyword>
<gene>
    <name evidence="6" type="ORF">PMEA_00004580</name>
</gene>
<feature type="region of interest" description="Disordered" evidence="3">
    <location>
        <begin position="141"/>
        <end position="282"/>
    </location>
</feature>
<feature type="region of interest" description="Disordered" evidence="3">
    <location>
        <begin position="860"/>
        <end position="916"/>
    </location>
</feature>
<dbReference type="InterPro" id="IPR002999">
    <property type="entry name" value="Tudor"/>
</dbReference>
<feature type="compositionally biased region" description="Polar residues" evidence="3">
    <location>
        <begin position="1095"/>
        <end position="1105"/>
    </location>
</feature>
<feature type="domain" description="C3H1-type" evidence="4">
    <location>
        <begin position="1157"/>
        <end position="1185"/>
    </location>
</feature>
<dbReference type="Gene3D" id="2.30.30.140">
    <property type="match status" value="3"/>
</dbReference>
<keyword evidence="2" id="KW-0479">Metal-binding</keyword>
<evidence type="ECO:0000256" key="1">
    <source>
        <dbReference type="ARBA" id="ARBA00010213"/>
    </source>
</evidence>
<proteinExistence type="inferred from homology"/>
<dbReference type="EMBL" id="CALNXJ010000013">
    <property type="protein sequence ID" value="CAH3112629.1"/>
    <property type="molecule type" value="Genomic_DNA"/>
</dbReference>
<dbReference type="Gene3D" id="2.40.50.90">
    <property type="match status" value="3"/>
</dbReference>
<feature type="zinc finger region" description="C3H1-type" evidence="2">
    <location>
        <begin position="1157"/>
        <end position="1185"/>
    </location>
</feature>
<feature type="compositionally biased region" description="Basic residues" evidence="3">
    <location>
        <begin position="895"/>
        <end position="907"/>
    </location>
</feature>
<evidence type="ECO:0000259" key="4">
    <source>
        <dbReference type="PROSITE" id="PS50103"/>
    </source>
</evidence>
<reference evidence="6 7" key="1">
    <citation type="submission" date="2022-05" db="EMBL/GenBank/DDBJ databases">
        <authorList>
            <consortium name="Genoscope - CEA"/>
            <person name="William W."/>
        </authorList>
    </citation>
    <scope>NUCLEOTIDE SEQUENCE [LARGE SCALE GENOMIC DNA]</scope>
</reference>
<evidence type="ECO:0000256" key="3">
    <source>
        <dbReference type="SAM" id="MobiDB-lite"/>
    </source>
</evidence>
<feature type="domain" description="Tudor" evidence="5">
    <location>
        <begin position="371"/>
        <end position="433"/>
    </location>
</feature>
<evidence type="ECO:0000259" key="5">
    <source>
        <dbReference type="PROSITE" id="PS50304"/>
    </source>
</evidence>
<dbReference type="InterPro" id="IPR000571">
    <property type="entry name" value="Znf_CCCH"/>
</dbReference>
<dbReference type="InterPro" id="IPR050621">
    <property type="entry name" value="Tudor_domain_containing"/>
</dbReference>
<protein>
    <submittedName>
        <fullName evidence="6">Uncharacterized protein</fullName>
    </submittedName>
</protein>
<feature type="region of interest" description="Disordered" evidence="3">
    <location>
        <begin position="92"/>
        <end position="111"/>
    </location>
</feature>
<dbReference type="SMART" id="SM00333">
    <property type="entry name" value="TUDOR"/>
    <property type="match status" value="3"/>
</dbReference>
<dbReference type="PROSITE" id="PS50103">
    <property type="entry name" value="ZF_C3H1"/>
    <property type="match status" value="1"/>
</dbReference>
<keyword evidence="2" id="KW-0862">Zinc</keyword>
<dbReference type="SMART" id="SM00356">
    <property type="entry name" value="ZnF_C3H1"/>
    <property type="match status" value="1"/>
</dbReference>
<feature type="domain" description="Tudor" evidence="5">
    <location>
        <begin position="756"/>
        <end position="825"/>
    </location>
</feature>
<dbReference type="PANTHER" id="PTHR22948">
    <property type="entry name" value="TUDOR DOMAIN CONTAINING PROTEIN"/>
    <property type="match status" value="1"/>
</dbReference>
<dbReference type="Pfam" id="PF00567">
    <property type="entry name" value="TUDOR"/>
    <property type="match status" value="3"/>
</dbReference>
<feature type="compositionally biased region" description="Polar residues" evidence="3">
    <location>
        <begin position="147"/>
        <end position="193"/>
    </location>
</feature>
<comment type="similarity">
    <text evidence="1">Belongs to the pectinacetylesterase family. Notum subfamily.</text>
</comment>
<evidence type="ECO:0000256" key="2">
    <source>
        <dbReference type="PROSITE-ProRule" id="PRU00723"/>
    </source>
</evidence>
<keyword evidence="2" id="KW-0863">Zinc-finger</keyword>
<sequence length="1789" mass="200018">MPLKKKPLEDARKRLQEKLNNVEEQSEYICQFISDLVCKASDPAKELLEEKDRKKFFQKYSSVSQELEKCLDCLLLISDSVTALGEEDTLGASEDYTSSASEPSDHVEQGAVSLRNRDCLGKDVKLSNGKQVEGEIADWVVDDGEGTNCQGVSSEHTEPVKTQSPFVPQSASTTLSTGYETPQASILQQTTQPKAVPEPRRSVPVQQQDTKEFISDHLNKQSHKLSSVDQGTRRNAEGFDANSTSIKPEPGKQFIDRKQAGNVSVSGASKDSQRRGSNSSSISSLSDIIQDIRISPHEAKLATENIPTKVQLPLYPFKNGQRLEVVVTEVLSPWEFWVQPVGTELDLLMEEMCMHYAKMAAAGYKGGLITAPDVGDFCCAKFTQDDTWYRVLVTGVKESAKGPSVGVLCVDDGNREELGLSRLRPLEEKFLKLPCQALCCALSGVRPVSLQQQKTGAETSLWSADSIAWLTHKVSGTKLLAYPSRVESSKFVIIDLYVFPPKNPKLKTPVSSVTGKGLPGLQYSIAEMMVISGMAQRIMLQVRDGSSCSGGSSPLSGGSNGCLTRSCSSVSIGSSVQEGDGLVEKCVDNVNCKEENTFTDNSCSSKETVIHTPALTNEERAKVNEESSTDETENTDVTFGQKVTDKQIDGALGLSLKERNFEHSLDQKDIKPIDVSMFSESLPMSGPEESFITELRPVEGPVCLQMLMSHVVSPSEFYVHLVTPDAGILDVMMDELNKFYGTDPFPQSCAPSNSYQPQIGDYCCVRFTPDGRWYRGLVTSVRWTVDGQGPISSAHDVQVFHVDFGSSEFVSVADIKPLVAKFLTLPGQVVKCKLANLRPLIIEETPIALEEKPAIKEITEEASLPADVTPPKEEKPVAVGERPSKSDPSPTGKSGSKRNRRKRKRPPKISLKDEKIVIRAAGDESYDSSEMSEIEFIKKRDQEKGKETVKDEDKDKAAFPEKYLLPSPSTSPEKPFPLLNESPPVQTAEKWPEGSSELLTGLTDDNRKLVGYMVPWDAWVYQQLFNPAIGGTKVDISYKKPTLSLDLYDTTGDEDIFINQVLVETGIADFVENPAEQTGTDVMTVQLTLQDLESTASSMQAQGSPSDEKEAKAITSPASPTSPLKDWDPMKEDFLSSKNSYAINSDDLDIVFQGHQDLSRRVCRYYQTRSGCWRGDQCPNLHVKKGEELHDYVEAFCDNMDSSVTLPDIGTWVAVRVTAIFNPGHFWVQFPYGTEPIEKRIMAARLNREFEFDNEEREEDLDSLMAKIGKFYSRNNCQDPRRIFPAEGELCVARYSKDDKWYRARITGVREDELQMSYLPVTLILFLFTYKSSSAIESSLSTNWDFQQLKEADIEGLITDVRYKNIIDKYQIQTGHRGYPDVKDIKLLRVVKDKVKQNLSQQNFHTNVSQGTEFPVRFLDDAEDERTHKLHIITKGPESGAVCFDGTPPGFYFRSGNGSGKSKWIIYFQGGGWCYRIERCYRRSVTALGSSKFFRKTILLEGLLSNQAKYNPDFYNWNSVFVAYCDGGSFTGNRDKPLKFKDRLLYFRGHRILDVLLDELLRKGLDSASDIIVGGRSAGALTAIIHADYIGSRLRRATNASFRVLSDAGFVLDERALNGSAMAQSMFQQLYSLHNASKSLNRACLRAQGSDQKWRCFFPQYSIPFVTSTMFLVSPLYDMWQLFYFSRMPCVFNVKSCNSTEIRFVMEFRNMTLRALKNVLASKTTSLFANACLSHTQCVMNDYWTQIAIKNITLKQAFFNWYRGRNQNKFLIDPSPYLGNPTCPKNYHW</sequence>
<dbReference type="GO" id="GO:0008270">
    <property type="term" value="F:zinc ion binding"/>
    <property type="evidence" value="ECO:0007669"/>
    <property type="project" value="UniProtKB-KW"/>
</dbReference>
<name>A0AAU9WCU9_9CNID</name>
<accession>A0AAU9WCU9</accession>
<organism evidence="6 7">
    <name type="scientific">Pocillopora meandrina</name>
    <dbReference type="NCBI Taxonomy" id="46732"/>
    <lineage>
        <taxon>Eukaryota</taxon>
        <taxon>Metazoa</taxon>
        <taxon>Cnidaria</taxon>
        <taxon>Anthozoa</taxon>
        <taxon>Hexacorallia</taxon>
        <taxon>Scleractinia</taxon>
        <taxon>Astrocoeniina</taxon>
        <taxon>Pocilloporidae</taxon>
        <taxon>Pocillopora</taxon>
    </lineage>
</organism>
<dbReference type="GO" id="GO:0016787">
    <property type="term" value="F:hydrolase activity"/>
    <property type="evidence" value="ECO:0007669"/>
    <property type="project" value="InterPro"/>
</dbReference>
<evidence type="ECO:0000313" key="6">
    <source>
        <dbReference type="EMBL" id="CAH3112629.1"/>
    </source>
</evidence>
<dbReference type="Proteomes" id="UP001159428">
    <property type="component" value="Unassembled WGS sequence"/>
</dbReference>
<comment type="caution">
    <text evidence="6">The sequence shown here is derived from an EMBL/GenBank/DDBJ whole genome shotgun (WGS) entry which is preliminary data.</text>
</comment>
<feature type="compositionally biased region" description="Basic and acidic residues" evidence="3">
    <location>
        <begin position="209"/>
        <end position="219"/>
    </location>
</feature>
<evidence type="ECO:0000313" key="7">
    <source>
        <dbReference type="Proteomes" id="UP001159428"/>
    </source>
</evidence>
<feature type="region of interest" description="Disordered" evidence="3">
    <location>
        <begin position="1095"/>
        <end position="1127"/>
    </location>
</feature>
<dbReference type="PROSITE" id="PS50304">
    <property type="entry name" value="TUDOR"/>
    <property type="match status" value="2"/>
</dbReference>
<dbReference type="Pfam" id="PF03283">
    <property type="entry name" value="PAE"/>
    <property type="match status" value="1"/>
</dbReference>
<dbReference type="InterPro" id="IPR004963">
    <property type="entry name" value="PAE/NOTUM"/>
</dbReference>
<dbReference type="SUPFAM" id="SSF63748">
    <property type="entry name" value="Tudor/PWWP/MBT"/>
    <property type="match status" value="3"/>
</dbReference>